<accession>A0A166WC26</accession>
<dbReference type="EMBL" id="KV417482">
    <property type="protein sequence ID" value="KZP33601.1"/>
    <property type="molecule type" value="Genomic_DNA"/>
</dbReference>
<reference evidence="2 3" key="1">
    <citation type="journal article" date="2016" name="Mol. Biol. Evol.">
        <title>Comparative Genomics of Early-Diverging Mushroom-Forming Fungi Provides Insights into the Origins of Lignocellulose Decay Capabilities.</title>
        <authorList>
            <person name="Nagy L.G."/>
            <person name="Riley R."/>
            <person name="Tritt A."/>
            <person name="Adam C."/>
            <person name="Daum C."/>
            <person name="Floudas D."/>
            <person name="Sun H."/>
            <person name="Yadav J.S."/>
            <person name="Pangilinan J."/>
            <person name="Larsson K.H."/>
            <person name="Matsuura K."/>
            <person name="Barry K."/>
            <person name="Labutti K."/>
            <person name="Kuo R."/>
            <person name="Ohm R.A."/>
            <person name="Bhattacharya S.S."/>
            <person name="Shirouzu T."/>
            <person name="Yoshinaga Y."/>
            <person name="Martin F.M."/>
            <person name="Grigoriev I.V."/>
            <person name="Hibbett D.S."/>
        </authorList>
    </citation>
    <scope>NUCLEOTIDE SEQUENCE [LARGE SCALE GENOMIC DNA]</scope>
    <source>
        <strain evidence="2 3">CBS 109695</strain>
    </source>
</reference>
<dbReference type="OrthoDB" id="2526979at2759"/>
<sequence length="232" mass="25226">MERVSHYPESSGKVQAAQGFPTHRRARTLSTFSVASNKSLKLRLDCPKSPPAHLTPLFAGPQSAKGSFSPTTSACASLRSFAQCSSSRERTVSLHVRPKSRPLPIWTSDLLLRTDSSMPGSPRSIESSSLSIPSISRTASSFSDRDDISTAPTSVHVSREPSPHRQRTKPMSMKLDPVLAACERGSKFSTRVVCATCSKPGRDYPKCGKCGEMWCSRTCRLKDGAKRHVCAS</sequence>
<evidence type="ECO:0000256" key="1">
    <source>
        <dbReference type="SAM" id="MobiDB-lite"/>
    </source>
</evidence>
<gene>
    <name evidence="2" type="ORF">FIBSPDRAFT_847518</name>
</gene>
<dbReference type="AlphaFoldDB" id="A0A166WC26"/>
<proteinExistence type="predicted"/>
<feature type="region of interest" description="Disordered" evidence="1">
    <location>
        <begin position="116"/>
        <end position="170"/>
    </location>
</feature>
<feature type="compositionally biased region" description="Low complexity" evidence="1">
    <location>
        <begin position="116"/>
        <end position="142"/>
    </location>
</feature>
<dbReference type="STRING" id="436010.A0A166WC26"/>
<name>A0A166WC26_9AGAM</name>
<protein>
    <submittedName>
        <fullName evidence="2">Uncharacterized protein</fullName>
    </submittedName>
</protein>
<organism evidence="2 3">
    <name type="scientific">Athelia psychrophila</name>
    <dbReference type="NCBI Taxonomy" id="1759441"/>
    <lineage>
        <taxon>Eukaryota</taxon>
        <taxon>Fungi</taxon>
        <taxon>Dikarya</taxon>
        <taxon>Basidiomycota</taxon>
        <taxon>Agaricomycotina</taxon>
        <taxon>Agaricomycetes</taxon>
        <taxon>Agaricomycetidae</taxon>
        <taxon>Atheliales</taxon>
        <taxon>Atheliaceae</taxon>
        <taxon>Athelia</taxon>
    </lineage>
</organism>
<dbReference type="Proteomes" id="UP000076532">
    <property type="component" value="Unassembled WGS sequence"/>
</dbReference>
<evidence type="ECO:0000313" key="3">
    <source>
        <dbReference type="Proteomes" id="UP000076532"/>
    </source>
</evidence>
<feature type="region of interest" description="Disordered" evidence="1">
    <location>
        <begin position="1"/>
        <end position="22"/>
    </location>
</feature>
<keyword evidence="3" id="KW-1185">Reference proteome</keyword>
<evidence type="ECO:0000313" key="2">
    <source>
        <dbReference type="EMBL" id="KZP33601.1"/>
    </source>
</evidence>